<evidence type="ECO:0000256" key="2">
    <source>
        <dbReference type="ARBA" id="ARBA00022679"/>
    </source>
</evidence>
<organism evidence="6 7">
    <name type="scientific">Woeseia oceani</name>
    <dbReference type="NCBI Taxonomy" id="1548547"/>
    <lineage>
        <taxon>Bacteria</taxon>
        <taxon>Pseudomonadati</taxon>
        <taxon>Pseudomonadota</taxon>
        <taxon>Gammaproteobacteria</taxon>
        <taxon>Woeseiales</taxon>
        <taxon>Woeseiaceae</taxon>
        <taxon>Woeseia</taxon>
    </lineage>
</organism>
<dbReference type="InterPro" id="IPR017508">
    <property type="entry name" value="HipA_N1"/>
</dbReference>
<keyword evidence="3" id="KW-0418">Kinase</keyword>
<keyword evidence="7" id="KW-1185">Reference proteome</keyword>
<evidence type="ECO:0000259" key="5">
    <source>
        <dbReference type="Pfam" id="PF13657"/>
    </source>
</evidence>
<comment type="similarity">
    <text evidence="1">Belongs to the HipA Ser/Thr kinase family.</text>
</comment>
<name>A0A193LC64_9GAMM</name>
<sequence>MNGELVGHWTIDATGQHEFRYAETWIAADETRPLSLSMPLQPADTPYRGDLVESFFDNLLPDSIDIRRRVQARFGAASVSAFDLLFEVGRECVGAVQLLPPDNQPESIRQIDAEPLDEEGVAGELRAAISAAPLGQRDHDPFRISLAGAQEKSALLLHQGQWHRPTGATPTTHIFKLPLGRVGNMQADLSTSVENEWLCRQIVHAFGIPAANCQIADFADQHVLIVERFDRRLARDKTWWIRLPQEDMCQATGSPAAARYEADGGPGIAAISSLLMGSQDAITERRVFFQTQVLFWMLCATDGHAKNFSVFIGPRGRFSLTPSYDVISAYPILGSGRNQLAPQKAKLAMAVLGKNRHYRWAEIQPRHWLSTAREIGLKVTAEEDMLHLGDHAPRVVEEVSAMLPGDFPKAVSEPIFDGLLRSAKKLAHIAG</sequence>
<dbReference type="PANTHER" id="PTHR37419:SF1">
    <property type="entry name" value="SERINE_THREONINE-PROTEIN KINASE TOXIN HIPA"/>
    <property type="match status" value="1"/>
</dbReference>
<dbReference type="STRING" id="1548547.BA177_01415"/>
<dbReference type="InterPro" id="IPR052028">
    <property type="entry name" value="HipA_Ser/Thr_kinase"/>
</dbReference>
<dbReference type="NCBIfam" id="TIGR03071">
    <property type="entry name" value="couple_hipA"/>
    <property type="match status" value="1"/>
</dbReference>
<gene>
    <name evidence="6" type="ORF">BA177_01415</name>
</gene>
<feature type="domain" description="HipA N-terminal subdomain 1" evidence="5">
    <location>
        <begin position="1"/>
        <end position="98"/>
    </location>
</feature>
<dbReference type="Pfam" id="PF13657">
    <property type="entry name" value="Couple_hipA"/>
    <property type="match status" value="1"/>
</dbReference>
<feature type="domain" description="HipA-like C-terminal" evidence="4">
    <location>
        <begin position="144"/>
        <end position="383"/>
    </location>
</feature>
<dbReference type="CDD" id="cd17808">
    <property type="entry name" value="HipA_Ec_like"/>
    <property type="match status" value="1"/>
</dbReference>
<dbReference type="GO" id="GO:0004674">
    <property type="term" value="F:protein serine/threonine kinase activity"/>
    <property type="evidence" value="ECO:0007669"/>
    <property type="project" value="TreeGrafter"/>
</dbReference>
<accession>A0A193LC64</accession>
<dbReference type="KEGG" id="woc:BA177_01415"/>
<proteinExistence type="inferred from homology"/>
<dbReference type="Pfam" id="PF07804">
    <property type="entry name" value="HipA_C"/>
    <property type="match status" value="1"/>
</dbReference>
<evidence type="ECO:0000256" key="1">
    <source>
        <dbReference type="ARBA" id="ARBA00010164"/>
    </source>
</evidence>
<protein>
    <submittedName>
        <fullName evidence="6">Toxin HipA</fullName>
    </submittedName>
</protein>
<reference evidence="6 7" key="1">
    <citation type="submission" date="2016-06" db="EMBL/GenBank/DDBJ databases">
        <title>Complete genome sequence of a deep-branching marine Gamma Proteobacterium Woeseia oceani type strain XK5.</title>
        <authorList>
            <person name="Mu D."/>
            <person name="Du Z."/>
        </authorList>
    </citation>
    <scope>NUCLEOTIDE SEQUENCE [LARGE SCALE GENOMIC DNA]</scope>
    <source>
        <strain evidence="6 7">XK5</strain>
    </source>
</reference>
<dbReference type="OrthoDB" id="9805913at2"/>
<dbReference type="PANTHER" id="PTHR37419">
    <property type="entry name" value="SERINE/THREONINE-PROTEIN KINASE TOXIN HIPA"/>
    <property type="match status" value="1"/>
</dbReference>
<evidence type="ECO:0000259" key="4">
    <source>
        <dbReference type="Pfam" id="PF07804"/>
    </source>
</evidence>
<dbReference type="InterPro" id="IPR012893">
    <property type="entry name" value="HipA-like_C"/>
</dbReference>
<dbReference type="EMBL" id="CP016268">
    <property type="protein sequence ID" value="ANO50058.1"/>
    <property type="molecule type" value="Genomic_DNA"/>
</dbReference>
<dbReference type="AlphaFoldDB" id="A0A193LC64"/>
<dbReference type="GO" id="GO:0005829">
    <property type="term" value="C:cytosol"/>
    <property type="evidence" value="ECO:0007669"/>
    <property type="project" value="TreeGrafter"/>
</dbReference>
<dbReference type="Proteomes" id="UP000092695">
    <property type="component" value="Chromosome"/>
</dbReference>
<evidence type="ECO:0000256" key="3">
    <source>
        <dbReference type="ARBA" id="ARBA00022777"/>
    </source>
</evidence>
<evidence type="ECO:0000313" key="7">
    <source>
        <dbReference type="Proteomes" id="UP000092695"/>
    </source>
</evidence>
<keyword evidence="2" id="KW-0808">Transferase</keyword>
<evidence type="ECO:0000313" key="6">
    <source>
        <dbReference type="EMBL" id="ANO50058.1"/>
    </source>
</evidence>